<evidence type="ECO:0000259" key="2">
    <source>
        <dbReference type="Pfam" id="PF03413"/>
    </source>
</evidence>
<name>A0ABQ2NTX2_9BACI</name>
<dbReference type="Pfam" id="PF14620">
    <property type="entry name" value="YPEB_PepSY1-2"/>
    <property type="match status" value="1"/>
</dbReference>
<accession>A0ABQ2NTX2</accession>
<keyword evidence="6" id="KW-1185">Reference proteome</keyword>
<dbReference type="RefSeq" id="WP_188734182.1">
    <property type="nucleotide sequence ID" value="NZ_BMLW01000005.1"/>
</dbReference>
<dbReference type="InterPro" id="IPR048402">
    <property type="entry name" value="YpeB_N"/>
</dbReference>
<feature type="domain" description="PepSY" evidence="2">
    <location>
        <begin position="375"/>
        <end position="436"/>
    </location>
</feature>
<evidence type="ECO:0000256" key="1">
    <source>
        <dbReference type="SAM" id="MobiDB-lite"/>
    </source>
</evidence>
<protein>
    <submittedName>
        <fullName evidence="5">Sporulation protein YpeB</fullName>
    </submittedName>
</protein>
<sequence length="449" mass="50767">MYRWITITLLTVALISVSIWGYHSNKQKNDLYVQAENEYQRSFHELTYNMDVLNDQIGTSLAMNSPDKLSPQFVDIWRISSNAHANTGQLPMGLLPIHKTEEFLSDLGDFTYQTAIRNLDDDPLTDEETEQLEKFYKQSGEIRDELREAQHLSLSNGSKWMDVEQALLNTDTDGKKDNDMVNSFQAVEDSFNASTEETTEESTTSTDTEEHSYKNVTGNDLTEEEALKKAEKIFGREDGTEWTITKSGDGALTPMYSVSYDENGERGYADLTVKGGHPLNLLISREIDGKQLSLNEGFEIASDYLSELGFDEMQLFQSSEYDKVGIYSFVYEDDGVRVFSDAVEVKVALDNGDITGLTANNYFKNHVKRDIPNPAISEEEARDAVNQNVTIQENHLAIIDDSQGKEILTYEFLGTRDDATYRIFINAETGAEEKIEKMTDAEINYNSVI</sequence>
<dbReference type="Pfam" id="PF03413">
    <property type="entry name" value="PepSY"/>
    <property type="match status" value="1"/>
</dbReference>
<gene>
    <name evidence="5" type="primary">ypeB</name>
    <name evidence="5" type="ORF">GCM10011346_18600</name>
</gene>
<evidence type="ECO:0000259" key="4">
    <source>
        <dbReference type="Pfam" id="PF20769"/>
    </source>
</evidence>
<reference evidence="6" key="1">
    <citation type="journal article" date="2019" name="Int. J. Syst. Evol. Microbiol.">
        <title>The Global Catalogue of Microorganisms (GCM) 10K type strain sequencing project: providing services to taxonomists for standard genome sequencing and annotation.</title>
        <authorList>
            <consortium name="The Broad Institute Genomics Platform"/>
            <consortium name="The Broad Institute Genome Sequencing Center for Infectious Disease"/>
            <person name="Wu L."/>
            <person name="Ma J."/>
        </authorList>
    </citation>
    <scope>NUCLEOTIDE SEQUENCE [LARGE SCALE GENOMIC DNA]</scope>
    <source>
        <strain evidence="6">CGMCC 1.7693</strain>
    </source>
</reference>
<dbReference type="NCBIfam" id="TIGR02889">
    <property type="entry name" value="spore_YpeB"/>
    <property type="match status" value="1"/>
</dbReference>
<evidence type="ECO:0000313" key="5">
    <source>
        <dbReference type="EMBL" id="GGP10445.1"/>
    </source>
</evidence>
<evidence type="ECO:0000259" key="3">
    <source>
        <dbReference type="Pfam" id="PF14620"/>
    </source>
</evidence>
<dbReference type="InterPro" id="IPR014239">
    <property type="entry name" value="YpeB_PepSY1-2"/>
</dbReference>
<feature type="domain" description="Sporulation protein YpeB N-terminal" evidence="4">
    <location>
        <begin position="27"/>
        <end position="162"/>
    </location>
</feature>
<evidence type="ECO:0000313" key="6">
    <source>
        <dbReference type="Proteomes" id="UP000641206"/>
    </source>
</evidence>
<dbReference type="InterPro" id="IPR025711">
    <property type="entry name" value="PepSY"/>
</dbReference>
<feature type="domain" description="Sporulation protein YpeB PepSY1 and PepSY2" evidence="3">
    <location>
        <begin position="182"/>
        <end position="372"/>
    </location>
</feature>
<proteinExistence type="predicted"/>
<comment type="caution">
    <text evidence="5">The sequence shown here is derived from an EMBL/GenBank/DDBJ whole genome shotgun (WGS) entry which is preliminary data.</text>
</comment>
<dbReference type="Pfam" id="PF20769">
    <property type="entry name" value="YPEB_N"/>
    <property type="match status" value="1"/>
</dbReference>
<organism evidence="5 6">
    <name type="scientific">Oceanobacillus neutriphilus</name>
    <dbReference type="NCBI Taxonomy" id="531815"/>
    <lineage>
        <taxon>Bacteria</taxon>
        <taxon>Bacillati</taxon>
        <taxon>Bacillota</taxon>
        <taxon>Bacilli</taxon>
        <taxon>Bacillales</taxon>
        <taxon>Bacillaceae</taxon>
        <taxon>Oceanobacillus</taxon>
    </lineage>
</organism>
<dbReference type="EMBL" id="BMLW01000005">
    <property type="protein sequence ID" value="GGP10445.1"/>
    <property type="molecule type" value="Genomic_DNA"/>
</dbReference>
<feature type="region of interest" description="Disordered" evidence="1">
    <location>
        <begin position="188"/>
        <end position="214"/>
    </location>
</feature>
<dbReference type="Proteomes" id="UP000641206">
    <property type="component" value="Unassembled WGS sequence"/>
</dbReference>